<reference evidence="1" key="2">
    <citation type="submission" date="2025-08" db="UniProtKB">
        <authorList>
            <consortium name="Ensembl"/>
        </authorList>
    </citation>
    <scope>IDENTIFICATION</scope>
</reference>
<proteinExistence type="predicted"/>
<dbReference type="EMBL" id="ADFV01009772">
    <property type="status" value="NOT_ANNOTATED_CDS"/>
    <property type="molecule type" value="Genomic_DNA"/>
</dbReference>
<organism evidence="1 2">
    <name type="scientific">Nomascus leucogenys</name>
    <name type="common">Northern white-cheeked gibbon</name>
    <name type="synonym">Hylobates leucogenys</name>
    <dbReference type="NCBI Taxonomy" id="61853"/>
    <lineage>
        <taxon>Eukaryota</taxon>
        <taxon>Metazoa</taxon>
        <taxon>Chordata</taxon>
        <taxon>Craniata</taxon>
        <taxon>Vertebrata</taxon>
        <taxon>Euteleostomi</taxon>
        <taxon>Mammalia</taxon>
        <taxon>Eutheria</taxon>
        <taxon>Euarchontoglires</taxon>
        <taxon>Primates</taxon>
        <taxon>Haplorrhini</taxon>
        <taxon>Catarrhini</taxon>
        <taxon>Hylobatidae</taxon>
        <taxon>Nomascus</taxon>
    </lineage>
</organism>
<dbReference type="InParanoid" id="A0A2I3HQA7"/>
<dbReference type="Proteomes" id="UP000001073">
    <property type="component" value="Chromosome 14"/>
</dbReference>
<keyword evidence="2" id="KW-1185">Reference proteome</keyword>
<dbReference type="Ensembl" id="ENSNLET00000055607.1">
    <property type="protein sequence ID" value="ENSNLEP00000045666.1"/>
    <property type="gene ID" value="ENSNLEG00000035656.1"/>
</dbReference>
<dbReference type="OMA" id="NIGHIYF"/>
<reference evidence="1" key="3">
    <citation type="submission" date="2025-09" db="UniProtKB">
        <authorList>
            <consortium name="Ensembl"/>
        </authorList>
    </citation>
    <scope>IDENTIFICATION</scope>
</reference>
<accession>A0A2I3HQA7</accession>
<evidence type="ECO:0000313" key="1">
    <source>
        <dbReference type="Ensembl" id="ENSNLEP00000045666.1"/>
    </source>
</evidence>
<reference evidence="1 2" key="1">
    <citation type="submission" date="2012-10" db="EMBL/GenBank/DDBJ databases">
        <authorList>
            <consortium name="Gibbon Genome Sequencing Consortium"/>
        </authorList>
    </citation>
    <scope>NUCLEOTIDE SEQUENCE [LARGE SCALE GENOMIC DNA]</scope>
</reference>
<sequence length="84" mass="9488">MPCTFFRIAVKFGKLSGFFHCKYLSIRFGTVFHRLVFGSKHLFQALFSLFLPHPFLVLNNVGHVYFTFSGSASLGHNTRGTGTQ</sequence>
<name>A0A2I3HQA7_NOMLE</name>
<dbReference type="AlphaFoldDB" id="A0A2I3HQA7"/>
<protein>
    <submittedName>
        <fullName evidence="1">Uncharacterized protein</fullName>
    </submittedName>
</protein>
<dbReference type="GeneTree" id="ENSGT00910000147599"/>
<evidence type="ECO:0000313" key="2">
    <source>
        <dbReference type="Proteomes" id="UP000001073"/>
    </source>
</evidence>